<keyword evidence="2" id="KW-0472">Membrane</keyword>
<evidence type="ECO:0000256" key="1">
    <source>
        <dbReference type="SAM" id="MobiDB-lite"/>
    </source>
</evidence>
<feature type="region of interest" description="Disordered" evidence="1">
    <location>
        <begin position="32"/>
        <end position="52"/>
    </location>
</feature>
<keyword evidence="2" id="KW-0812">Transmembrane</keyword>
<evidence type="ECO:0000313" key="4">
    <source>
        <dbReference type="Proteomes" id="UP000741013"/>
    </source>
</evidence>
<protein>
    <recommendedName>
        <fullName evidence="5">LysM domain-containing protein</fullName>
    </recommendedName>
</protein>
<dbReference type="Proteomes" id="UP000741013">
    <property type="component" value="Unassembled WGS sequence"/>
</dbReference>
<name>A0ABS4Q332_9PSEU</name>
<sequence length="169" mass="17618">MSVLVDVSELRGVVVRRGVLIDENVTVDEAPPAAAPVRPGTRKRVKGEVRRPPNRPRVVAGLRAVPEVRCAPARGGARWPWLAAMAVTAGLVVAGFGFLADAMAAPVPARTAVVSVAPGESLWEVAERLAPSSDPAAVVDRIHELNRLDGAGLVPGLPIEVPAESAPSR</sequence>
<feature type="transmembrane region" description="Helical" evidence="2">
    <location>
        <begin position="81"/>
        <end position="100"/>
    </location>
</feature>
<keyword evidence="4" id="KW-1185">Reference proteome</keyword>
<accession>A0ABS4Q332</accession>
<keyword evidence="2" id="KW-1133">Transmembrane helix</keyword>
<organism evidence="3 4">
    <name type="scientific">Amycolatopsis magusensis</name>
    <dbReference type="NCBI Taxonomy" id="882444"/>
    <lineage>
        <taxon>Bacteria</taxon>
        <taxon>Bacillati</taxon>
        <taxon>Actinomycetota</taxon>
        <taxon>Actinomycetes</taxon>
        <taxon>Pseudonocardiales</taxon>
        <taxon>Pseudonocardiaceae</taxon>
        <taxon>Amycolatopsis</taxon>
    </lineage>
</organism>
<evidence type="ECO:0000313" key="3">
    <source>
        <dbReference type="EMBL" id="MBP2186097.1"/>
    </source>
</evidence>
<reference evidence="3 4" key="1">
    <citation type="submission" date="2021-03" db="EMBL/GenBank/DDBJ databases">
        <title>Sequencing the genomes of 1000 actinobacteria strains.</title>
        <authorList>
            <person name="Klenk H.-P."/>
        </authorList>
    </citation>
    <scope>NUCLEOTIDE SEQUENCE [LARGE SCALE GENOMIC DNA]</scope>
    <source>
        <strain evidence="3 4">DSM 45510</strain>
    </source>
</reference>
<dbReference type="RefSeq" id="WP_245369605.1">
    <property type="nucleotide sequence ID" value="NZ_JAGGMS010000001.1"/>
</dbReference>
<proteinExistence type="predicted"/>
<gene>
    <name evidence="3" type="ORF">JOM49_007623</name>
</gene>
<evidence type="ECO:0008006" key="5">
    <source>
        <dbReference type="Google" id="ProtNLM"/>
    </source>
</evidence>
<dbReference type="EMBL" id="JAGGMS010000001">
    <property type="protein sequence ID" value="MBP2186097.1"/>
    <property type="molecule type" value="Genomic_DNA"/>
</dbReference>
<evidence type="ECO:0000256" key="2">
    <source>
        <dbReference type="SAM" id="Phobius"/>
    </source>
</evidence>
<comment type="caution">
    <text evidence="3">The sequence shown here is derived from an EMBL/GenBank/DDBJ whole genome shotgun (WGS) entry which is preliminary data.</text>
</comment>